<dbReference type="EMBL" id="QROO01000035">
    <property type="protein sequence ID" value="RHL33559.1"/>
    <property type="molecule type" value="Genomic_DNA"/>
</dbReference>
<dbReference type="PROSITE" id="PS51762">
    <property type="entry name" value="GH16_2"/>
    <property type="match status" value="1"/>
</dbReference>
<gene>
    <name evidence="12" type="ORF">DW027_21920</name>
    <name evidence="11" type="ORF">F6S82_18985</name>
</gene>
<dbReference type="Gene3D" id="3.40.50.1700">
    <property type="entry name" value="Glycoside hydrolase family 3 C-terminal domain"/>
    <property type="match status" value="1"/>
</dbReference>
<protein>
    <recommendedName>
        <fullName evidence="4">beta-glucosidase</fullName>
        <ecNumber evidence="4">3.2.1.21</ecNumber>
    </recommendedName>
</protein>
<dbReference type="Pfam" id="PF01915">
    <property type="entry name" value="Glyco_hydro_3_C"/>
    <property type="match status" value="1"/>
</dbReference>
<comment type="catalytic activity">
    <reaction evidence="1">
        <text>Hydrolysis of terminal, non-reducing beta-D-glucosyl residues with release of beta-D-glucose.</text>
        <dbReference type="EC" id="3.2.1.21"/>
    </reaction>
</comment>
<dbReference type="SUPFAM" id="SSF51445">
    <property type="entry name" value="(Trans)glycosidases"/>
    <property type="match status" value="1"/>
</dbReference>
<dbReference type="InterPro" id="IPR051915">
    <property type="entry name" value="Cellulose_Degrad_GH3"/>
</dbReference>
<evidence type="ECO:0000313" key="14">
    <source>
        <dbReference type="Proteomes" id="UP000327007"/>
    </source>
</evidence>
<reference evidence="11" key="4">
    <citation type="submission" date="2019-09" db="EMBL/GenBank/DDBJ databases">
        <authorList>
            <person name="Ross B.D."/>
            <person name="Verster A.J."/>
            <person name="Radey M.C."/>
            <person name="Schmidtke D.T."/>
            <person name="Pope C.E."/>
            <person name="Hoffman L.R."/>
            <person name="Hajjar A.M."/>
            <person name="Peterson S.B."/>
            <person name="Borenstein E."/>
            <person name="Mougous J.D."/>
        </authorList>
    </citation>
    <scope>NUCLEOTIDE SEQUENCE</scope>
    <source>
        <strain evidence="11">H204</strain>
    </source>
</reference>
<keyword evidence="7 8" id="KW-0326">Glycosidase</keyword>
<dbReference type="InterPro" id="IPR026891">
    <property type="entry name" value="Fn3-like"/>
</dbReference>
<dbReference type="GO" id="GO:0009251">
    <property type="term" value="P:glucan catabolic process"/>
    <property type="evidence" value="ECO:0007669"/>
    <property type="project" value="TreeGrafter"/>
</dbReference>
<dbReference type="Pfam" id="PF14310">
    <property type="entry name" value="Fn3-like"/>
    <property type="match status" value="1"/>
</dbReference>
<dbReference type="Gene3D" id="3.20.20.300">
    <property type="entry name" value="Glycoside hydrolase, family 3, N-terminal domain"/>
    <property type="match status" value="1"/>
</dbReference>
<organism evidence="12 13">
    <name type="scientific">Bacteroides xylanisolvens</name>
    <dbReference type="NCBI Taxonomy" id="371601"/>
    <lineage>
        <taxon>Bacteria</taxon>
        <taxon>Pseudomonadati</taxon>
        <taxon>Bacteroidota</taxon>
        <taxon>Bacteroidia</taxon>
        <taxon>Bacteroidales</taxon>
        <taxon>Bacteroidaceae</taxon>
        <taxon>Bacteroides</taxon>
    </lineage>
</organism>
<evidence type="ECO:0000256" key="6">
    <source>
        <dbReference type="ARBA" id="ARBA00022801"/>
    </source>
</evidence>
<evidence type="ECO:0000256" key="8">
    <source>
        <dbReference type="RuleBase" id="RU361161"/>
    </source>
</evidence>
<reference evidence="12 13" key="2">
    <citation type="submission" date="2018-08" db="EMBL/GenBank/DDBJ databases">
        <title>A genome reference for cultivated species of the human gut microbiota.</title>
        <authorList>
            <person name="Zou Y."/>
            <person name="Xue W."/>
            <person name="Luo G."/>
        </authorList>
    </citation>
    <scope>NUCLEOTIDE SEQUENCE [LARGE SCALE GENOMIC DNA]</scope>
    <source>
        <strain evidence="12 13">AF38-2</strain>
    </source>
</reference>
<evidence type="ECO:0000313" key="11">
    <source>
        <dbReference type="EMBL" id="KAA9043144.1"/>
    </source>
</evidence>
<reference evidence="14" key="1">
    <citation type="journal article" date="2018" name="J. Anim. Genet.">
        <title>Acquired interbacterial defense systems protect against interspecies antagonism in the human gut microbiome.</title>
        <authorList>
            <person name="Ross B.D."/>
            <person name="Verster A.J."/>
            <person name="Radey M.C."/>
            <person name="Schmidtke D.T."/>
            <person name="Pope C.E."/>
            <person name="Hoffman L.R."/>
            <person name="Hajjar A."/>
            <person name="Peterson S.B."/>
            <person name="Borenstein E."/>
            <person name="Mougous J."/>
        </authorList>
    </citation>
    <scope>NUCLEOTIDE SEQUENCE [LARGE SCALE GENOMIC DNA]</scope>
    <source>
        <strain evidence="14">H204</strain>
    </source>
</reference>
<evidence type="ECO:0000256" key="1">
    <source>
        <dbReference type="ARBA" id="ARBA00000448"/>
    </source>
</evidence>
<dbReference type="AlphaFoldDB" id="A0A1Y4V451"/>
<dbReference type="Proteomes" id="UP000284495">
    <property type="component" value="Unassembled WGS sequence"/>
</dbReference>
<dbReference type="Gene3D" id="2.60.40.10">
    <property type="entry name" value="Immunoglobulins"/>
    <property type="match status" value="1"/>
</dbReference>
<dbReference type="Gene3D" id="2.60.120.200">
    <property type="match status" value="1"/>
</dbReference>
<dbReference type="InterPro" id="IPR000757">
    <property type="entry name" value="Beta-glucanase-like"/>
</dbReference>
<feature type="chain" id="PRO_5041865750" description="beta-glucosidase" evidence="9">
    <location>
        <begin position="20"/>
        <end position="1049"/>
    </location>
</feature>
<dbReference type="InterPro" id="IPR002772">
    <property type="entry name" value="Glyco_hydro_3_C"/>
</dbReference>
<dbReference type="EC" id="3.2.1.21" evidence="4"/>
<evidence type="ECO:0000256" key="9">
    <source>
        <dbReference type="SAM" id="SignalP"/>
    </source>
</evidence>
<dbReference type="InterPro" id="IPR001764">
    <property type="entry name" value="Glyco_hydro_3_N"/>
</dbReference>
<dbReference type="Pfam" id="PF00722">
    <property type="entry name" value="Glyco_hydro_16"/>
    <property type="match status" value="1"/>
</dbReference>
<dbReference type="SMART" id="SM01217">
    <property type="entry name" value="Fn3_like"/>
    <property type="match status" value="1"/>
</dbReference>
<dbReference type="InterPro" id="IPR036962">
    <property type="entry name" value="Glyco_hydro_3_N_sf"/>
</dbReference>
<dbReference type="InterPro" id="IPR019800">
    <property type="entry name" value="Glyco_hydro_3_AS"/>
</dbReference>
<keyword evidence="6 8" id="KW-0378">Hydrolase</keyword>
<reference evidence="11" key="3">
    <citation type="journal article" date="2019" name="bioRxiv">
        <title>Acquired interbacterial defense systems protect against interspecies antagonism in the human gut microbiome.</title>
        <authorList>
            <person name="Ross B.D."/>
            <person name="Verster A.J."/>
            <person name="Radey M.C."/>
            <person name="Schmidtke D.T."/>
            <person name="Pope C.E."/>
            <person name="Hoffman L.R."/>
            <person name="Hajjar A.M."/>
            <person name="Peterson S.B."/>
            <person name="Borenstein E."/>
            <person name="Mougous J.D."/>
        </authorList>
    </citation>
    <scope>NUCLEOTIDE SEQUENCE</scope>
    <source>
        <strain evidence="11">H204</strain>
    </source>
</reference>
<dbReference type="PANTHER" id="PTHR30620">
    <property type="entry name" value="PERIPLASMIC BETA-GLUCOSIDASE-RELATED"/>
    <property type="match status" value="1"/>
</dbReference>
<dbReference type="FunFam" id="3.40.50.1700:FF:000009">
    <property type="entry name" value="Periplasmic beta-glucosidase"/>
    <property type="match status" value="1"/>
</dbReference>
<feature type="signal peptide" evidence="9">
    <location>
        <begin position="1"/>
        <end position="19"/>
    </location>
</feature>
<dbReference type="InterPro" id="IPR013320">
    <property type="entry name" value="ConA-like_dom_sf"/>
</dbReference>
<dbReference type="Proteomes" id="UP000327007">
    <property type="component" value="Unassembled WGS sequence"/>
</dbReference>
<comment type="similarity">
    <text evidence="2 8">Belongs to the glycosyl hydrolase 3 family.</text>
</comment>
<dbReference type="FunFam" id="3.20.20.300:FF:000005">
    <property type="entry name" value="Periplasmic beta-glucosidase"/>
    <property type="match status" value="1"/>
</dbReference>
<evidence type="ECO:0000256" key="7">
    <source>
        <dbReference type="ARBA" id="ARBA00023295"/>
    </source>
</evidence>
<dbReference type="InterPro" id="IPR036881">
    <property type="entry name" value="Glyco_hydro_3_C_sf"/>
</dbReference>
<comment type="caution">
    <text evidence="12">The sequence shown here is derived from an EMBL/GenBank/DDBJ whole genome shotgun (WGS) entry which is preliminary data.</text>
</comment>
<feature type="domain" description="GH16" evidence="10">
    <location>
        <begin position="16"/>
        <end position="322"/>
    </location>
</feature>
<accession>A0A1Y4V451</accession>
<evidence type="ECO:0000256" key="4">
    <source>
        <dbReference type="ARBA" id="ARBA00012744"/>
    </source>
</evidence>
<evidence type="ECO:0000313" key="13">
    <source>
        <dbReference type="Proteomes" id="UP000284495"/>
    </source>
</evidence>
<dbReference type="EMBL" id="VYQC01000012">
    <property type="protein sequence ID" value="KAA9043144.1"/>
    <property type="molecule type" value="Genomic_DNA"/>
</dbReference>
<dbReference type="InterPro" id="IPR017853">
    <property type="entry name" value="GH"/>
</dbReference>
<evidence type="ECO:0000313" key="12">
    <source>
        <dbReference type="EMBL" id="RHL33559.1"/>
    </source>
</evidence>
<dbReference type="Pfam" id="PF00933">
    <property type="entry name" value="Glyco_hydro_3"/>
    <property type="match status" value="1"/>
</dbReference>
<keyword evidence="5 9" id="KW-0732">Signal</keyword>
<dbReference type="RefSeq" id="WP_032849773.1">
    <property type="nucleotide sequence ID" value="NZ_CP041230.1"/>
</dbReference>
<dbReference type="PROSITE" id="PS00775">
    <property type="entry name" value="GLYCOSYL_HYDROL_F3"/>
    <property type="match status" value="1"/>
</dbReference>
<dbReference type="FunFam" id="2.60.40.10:FF:000495">
    <property type="entry name" value="Periplasmic beta-glucosidase"/>
    <property type="match status" value="1"/>
</dbReference>
<dbReference type="PANTHER" id="PTHR30620:SF16">
    <property type="entry name" value="LYSOSOMAL BETA GLUCOSIDASE"/>
    <property type="match status" value="1"/>
</dbReference>
<proteinExistence type="inferred from homology"/>
<sequence>MLKIKILIIIFCCIGVVKAQTVIPPSSETPPGWIYYDGDEFNGDVIDSRYWGIYGSQKVGRPTYNQENKAMLQTYRPEQVFIETLPTGEKICRIHSFKSKDAPSPVHPSVKSKTGWWSGALSSRDSDTEKYYPLFCRIEIKAKVPYLYGLWNALWLRHYKGAGVAEIDILEFFTKAFGENPYPAKANQTLHLFNSETQKLGINLPKGQIRYTEIGDDKPGDNFHVYAVQIDPDPVDNNHAIITFLIDNKVNYQIHTRTQLGDAYTDFITKARKENRLDRVWDIAITGQVGAFDKLDVGYPAEELQQFDFDIDWIRVYVRDPHTRIVGNSKLPHTPEADSFVKDLLSRMTVEEKIGQLSQYVGRTLLTGPESEYLSDSLIARGLVGSVLNISGAKTLRDLQEKNMRYSRIKIPILFGMDVIHGYKTIFPTPLAESCSWDLAAIERAAKIAAIESSAAGLHWTFAPMVDIARDARWGRVVEGAGEDTYLGSEIAKARVNGFQWNLWENNSVLACAKHWVAYGLPQAGRDYAPVDMSERTLFDTYLPPFKACIDAGVLTFMSAFNDINGIPASAHPFLLKDLLRGQWNFNGFVVSDWEAVKQLVAQGVAEDDKDATRLAFNSGIDMDMTDGLYNKYMKELIEAGKISMEDVDNSVSRILHIKYALGLFVDPYKFCNEEYESQTIMKKEFLDAALDMAHKSAVLLKNDNHTLPLAKNVRSIAVVGPLADNQTELLGSWRARGEDRHVTTVLQGIKNKIGGNKTKVGYARGCDFDGEDKSGFKEAVKLASKSDMVIAVVGEKALMSGESRSRAQLDLPGVQEELIKELVATGKPVVVVLMNGRPLSIEWVDKNVSAILETWFLGTSAGTAIADILFGDYNPSGRLTISFPRVEGQVPVYYNYKKSGRPGDMPHSSTTRHIDVPNAPLYPFGYGLSYTTFSYSVPQSTQKEYTRQETISVSVTVTNTGDRDGEETVQLYVNDKVASVVRPVKELKAFKKIFLKAGESKTVQFDISPLALGFYDAAMNYVVEPGEFEIMTGCNSNDLQTISVKLIN</sequence>
<name>A0A1Y4V451_9BACE</name>
<evidence type="ECO:0000259" key="10">
    <source>
        <dbReference type="PROSITE" id="PS51762"/>
    </source>
</evidence>
<dbReference type="SUPFAM" id="SSF49899">
    <property type="entry name" value="Concanavalin A-like lectins/glucanases"/>
    <property type="match status" value="1"/>
</dbReference>
<evidence type="ECO:0000256" key="2">
    <source>
        <dbReference type="ARBA" id="ARBA00005336"/>
    </source>
</evidence>
<dbReference type="PRINTS" id="PR00133">
    <property type="entry name" value="GLHYDRLASE3"/>
</dbReference>
<dbReference type="SUPFAM" id="SSF52279">
    <property type="entry name" value="Beta-D-glucan exohydrolase, C-terminal domain"/>
    <property type="match status" value="1"/>
</dbReference>
<evidence type="ECO:0000256" key="5">
    <source>
        <dbReference type="ARBA" id="ARBA00022729"/>
    </source>
</evidence>
<dbReference type="InterPro" id="IPR013783">
    <property type="entry name" value="Ig-like_fold"/>
</dbReference>
<dbReference type="GO" id="GO:0008422">
    <property type="term" value="F:beta-glucosidase activity"/>
    <property type="evidence" value="ECO:0007669"/>
    <property type="project" value="UniProtKB-EC"/>
</dbReference>
<comment type="similarity">
    <text evidence="3">Belongs to the glycosyl hydrolase 16 family.</text>
</comment>
<evidence type="ECO:0000256" key="3">
    <source>
        <dbReference type="ARBA" id="ARBA00006865"/>
    </source>
</evidence>